<dbReference type="AlphaFoldDB" id="A0A448MXB7"/>
<comment type="subcellular location">
    <subcellularLocation>
        <location evidence="1">Membrane</location>
        <topology evidence="1">Multi-pass membrane protein</topology>
    </subcellularLocation>
</comment>
<dbReference type="PANTHER" id="PTHR37422:SF23">
    <property type="entry name" value="TEICHURONIC ACID BIOSYNTHESIS PROTEIN TUAE"/>
    <property type="match status" value="1"/>
</dbReference>
<dbReference type="GO" id="GO:0016020">
    <property type="term" value="C:membrane"/>
    <property type="evidence" value="ECO:0007669"/>
    <property type="project" value="UniProtKB-SubCell"/>
</dbReference>
<dbReference type="EMBL" id="LR134406">
    <property type="protein sequence ID" value="VEH69764.1"/>
    <property type="molecule type" value="Genomic_DNA"/>
</dbReference>
<evidence type="ECO:0000256" key="1">
    <source>
        <dbReference type="ARBA" id="ARBA00004141"/>
    </source>
</evidence>
<protein>
    <submittedName>
        <fullName evidence="7">Lipid A core - O-antigen ligase and related enzymes</fullName>
    </submittedName>
</protein>
<keyword evidence="2 5" id="KW-0812">Transmembrane</keyword>
<feature type="transmembrane region" description="Helical" evidence="5">
    <location>
        <begin position="21"/>
        <end position="41"/>
    </location>
</feature>
<keyword evidence="8" id="KW-1185">Reference proteome</keyword>
<gene>
    <name evidence="7" type="ORF">NCTC12967_01042</name>
</gene>
<evidence type="ECO:0000256" key="4">
    <source>
        <dbReference type="ARBA" id="ARBA00023136"/>
    </source>
</evidence>
<dbReference type="InterPro" id="IPR051533">
    <property type="entry name" value="WaaL-like"/>
</dbReference>
<evidence type="ECO:0000313" key="7">
    <source>
        <dbReference type="EMBL" id="VEH69764.1"/>
    </source>
</evidence>
<dbReference type="Pfam" id="PF04932">
    <property type="entry name" value="Wzy_C"/>
    <property type="match status" value="1"/>
</dbReference>
<name>A0A448MXB7_9ACTN</name>
<proteinExistence type="predicted"/>
<dbReference type="Proteomes" id="UP000273044">
    <property type="component" value="Chromosome"/>
</dbReference>
<feature type="domain" description="O-antigen ligase-related" evidence="6">
    <location>
        <begin position="225"/>
        <end position="378"/>
    </location>
</feature>
<feature type="transmembrane region" description="Helical" evidence="5">
    <location>
        <begin position="370"/>
        <end position="389"/>
    </location>
</feature>
<feature type="transmembrane region" description="Helical" evidence="5">
    <location>
        <begin position="189"/>
        <end position="213"/>
    </location>
</feature>
<feature type="transmembrane region" description="Helical" evidence="5">
    <location>
        <begin position="53"/>
        <end position="72"/>
    </location>
</feature>
<dbReference type="PANTHER" id="PTHR37422">
    <property type="entry name" value="TEICHURONIC ACID BIOSYNTHESIS PROTEIN TUAE"/>
    <property type="match status" value="1"/>
</dbReference>
<feature type="transmembrane region" description="Helical" evidence="5">
    <location>
        <begin position="308"/>
        <end position="331"/>
    </location>
</feature>
<feature type="transmembrane region" description="Helical" evidence="5">
    <location>
        <begin position="84"/>
        <end position="105"/>
    </location>
</feature>
<evidence type="ECO:0000256" key="2">
    <source>
        <dbReference type="ARBA" id="ARBA00022692"/>
    </source>
</evidence>
<accession>A0A448MXB7</accession>
<dbReference type="GO" id="GO:0016874">
    <property type="term" value="F:ligase activity"/>
    <property type="evidence" value="ECO:0007669"/>
    <property type="project" value="UniProtKB-KW"/>
</dbReference>
<reference evidence="7 8" key="1">
    <citation type="submission" date="2018-12" db="EMBL/GenBank/DDBJ databases">
        <authorList>
            <consortium name="Pathogen Informatics"/>
        </authorList>
    </citation>
    <scope>NUCLEOTIDE SEQUENCE [LARGE SCALE GENOMIC DNA]</scope>
    <source>
        <strain evidence="7 8">NCTC12967</strain>
    </source>
</reference>
<feature type="transmembrane region" description="Helical" evidence="5">
    <location>
        <begin position="398"/>
        <end position="416"/>
    </location>
</feature>
<evidence type="ECO:0000313" key="8">
    <source>
        <dbReference type="Proteomes" id="UP000273044"/>
    </source>
</evidence>
<feature type="transmembrane region" description="Helical" evidence="5">
    <location>
        <begin position="268"/>
        <end position="287"/>
    </location>
</feature>
<keyword evidence="3 5" id="KW-1133">Transmembrane helix</keyword>
<evidence type="ECO:0000259" key="6">
    <source>
        <dbReference type="Pfam" id="PF04932"/>
    </source>
</evidence>
<keyword evidence="7" id="KW-0436">Ligase</keyword>
<feature type="transmembrane region" description="Helical" evidence="5">
    <location>
        <begin position="125"/>
        <end position="146"/>
    </location>
</feature>
<dbReference type="InterPro" id="IPR007016">
    <property type="entry name" value="O-antigen_ligase-rel_domated"/>
</dbReference>
<feature type="transmembrane region" description="Helical" evidence="5">
    <location>
        <begin position="158"/>
        <end position="177"/>
    </location>
</feature>
<dbReference type="GeneID" id="64406522"/>
<evidence type="ECO:0000256" key="3">
    <source>
        <dbReference type="ARBA" id="ARBA00022989"/>
    </source>
</evidence>
<feature type="transmembrane region" description="Helical" evidence="5">
    <location>
        <begin position="225"/>
        <end position="256"/>
    </location>
</feature>
<organism evidence="7 8">
    <name type="scientific">Arachnia propionica</name>
    <dbReference type="NCBI Taxonomy" id="1750"/>
    <lineage>
        <taxon>Bacteria</taxon>
        <taxon>Bacillati</taxon>
        <taxon>Actinomycetota</taxon>
        <taxon>Actinomycetes</taxon>
        <taxon>Propionibacteriales</taxon>
        <taxon>Propionibacteriaceae</taxon>
        <taxon>Arachnia</taxon>
    </lineage>
</organism>
<dbReference type="RefSeq" id="WP_061787147.1">
    <property type="nucleotide sequence ID" value="NZ_LR134406.1"/>
</dbReference>
<sequence>MLHSVLSPSRAIKTRLRLNHWSLLAVIVCACLLIFASTVVSEDQVAHTGVSSFQLFLTSAVAILAIATTMKLREDPTREPPPRALVIAAAAFILLLVLAVVSLPLAKHWVSAQYGTPSAVVPVPLSYLVNPLITAGLSCLLAILAVNLVPSSQQFEILWWFAFAGAVTTPIGVWWNASNAELYGRWATRLAGAAVLHTALLLGLAICVAAVIVGHRRGLSALSSAAYVIWIMATGARTGVITLALFMALFILPSIIDMAKRRPNRLPLIVSSAVAGMTAFAAVAWHVMEQRGFKLTGAGRVETWVYGIEQALGSLTTLVFGVGYGVLWPWYAFETNSLPQAGAHGPKQMPEGITLSHAHNTYVAVFSEQGLVGLALLLVLAGVVCWAWWRARGVIERAIASGLVATLVGFAFDTYLTKNFPVSFIWWSALASLLVMMNHRRNREPETLRLLEAASAGATTPARVLTLGHR</sequence>
<evidence type="ECO:0000256" key="5">
    <source>
        <dbReference type="SAM" id="Phobius"/>
    </source>
</evidence>
<feature type="transmembrane region" description="Helical" evidence="5">
    <location>
        <begin position="422"/>
        <end position="439"/>
    </location>
</feature>
<keyword evidence="4 5" id="KW-0472">Membrane</keyword>